<proteinExistence type="predicted"/>
<accession>A0ABN3FL54</accession>
<evidence type="ECO:0000313" key="2">
    <source>
        <dbReference type="Proteomes" id="UP001501444"/>
    </source>
</evidence>
<name>A0ABN3FL54_9ACTN</name>
<gene>
    <name evidence="1" type="ORF">GCM10010170_011800</name>
</gene>
<evidence type="ECO:0000313" key="1">
    <source>
        <dbReference type="EMBL" id="GAA2332702.1"/>
    </source>
</evidence>
<organism evidence="1 2">
    <name type="scientific">Dactylosporangium salmoneum</name>
    <dbReference type="NCBI Taxonomy" id="53361"/>
    <lineage>
        <taxon>Bacteria</taxon>
        <taxon>Bacillati</taxon>
        <taxon>Actinomycetota</taxon>
        <taxon>Actinomycetes</taxon>
        <taxon>Micromonosporales</taxon>
        <taxon>Micromonosporaceae</taxon>
        <taxon>Dactylosporangium</taxon>
    </lineage>
</organism>
<dbReference type="EMBL" id="BAAARV010000007">
    <property type="protein sequence ID" value="GAA2332702.1"/>
    <property type="molecule type" value="Genomic_DNA"/>
</dbReference>
<keyword evidence="2" id="KW-1185">Reference proteome</keyword>
<comment type="caution">
    <text evidence="1">The sequence shown here is derived from an EMBL/GenBank/DDBJ whole genome shotgun (WGS) entry which is preliminary data.</text>
</comment>
<sequence length="71" mass="7077">MGVPSTIAGSQCIDTRKVCAPVGAALQHALDDVPALAETPSALVGIGAWEDLDVDSGSLEPAFRAAGIATT</sequence>
<reference evidence="1 2" key="1">
    <citation type="journal article" date="2019" name="Int. J. Syst. Evol. Microbiol.">
        <title>The Global Catalogue of Microorganisms (GCM) 10K type strain sequencing project: providing services to taxonomists for standard genome sequencing and annotation.</title>
        <authorList>
            <consortium name="The Broad Institute Genomics Platform"/>
            <consortium name="The Broad Institute Genome Sequencing Center for Infectious Disease"/>
            <person name="Wu L."/>
            <person name="Ma J."/>
        </authorList>
    </citation>
    <scope>NUCLEOTIDE SEQUENCE [LARGE SCALE GENOMIC DNA]</scope>
    <source>
        <strain evidence="1 2">JCM 3272</strain>
    </source>
</reference>
<protein>
    <submittedName>
        <fullName evidence="1">Uncharacterized protein</fullName>
    </submittedName>
</protein>
<dbReference type="Proteomes" id="UP001501444">
    <property type="component" value="Unassembled WGS sequence"/>
</dbReference>
<dbReference type="RefSeq" id="WP_344611197.1">
    <property type="nucleotide sequence ID" value="NZ_BAAARV010000007.1"/>
</dbReference>